<organism evidence="2 3">
    <name type="scientific">Crateriforma conspicua</name>
    <dbReference type="NCBI Taxonomy" id="2527996"/>
    <lineage>
        <taxon>Bacteria</taxon>
        <taxon>Pseudomonadati</taxon>
        <taxon>Planctomycetota</taxon>
        <taxon>Planctomycetia</taxon>
        <taxon>Planctomycetales</taxon>
        <taxon>Planctomycetaceae</taxon>
        <taxon>Crateriforma</taxon>
    </lineage>
</organism>
<proteinExistence type="predicted"/>
<protein>
    <submittedName>
        <fullName evidence="2">Uncharacterized protein</fullName>
    </submittedName>
</protein>
<reference evidence="2 3" key="1">
    <citation type="submission" date="2019-02" db="EMBL/GenBank/DDBJ databases">
        <title>Deep-cultivation of Planctomycetes and their phenomic and genomic characterization uncovers novel biology.</title>
        <authorList>
            <person name="Wiegand S."/>
            <person name="Jogler M."/>
            <person name="Boedeker C."/>
            <person name="Pinto D."/>
            <person name="Vollmers J."/>
            <person name="Rivas-Marin E."/>
            <person name="Kohn T."/>
            <person name="Peeters S.H."/>
            <person name="Heuer A."/>
            <person name="Rast P."/>
            <person name="Oberbeckmann S."/>
            <person name="Bunk B."/>
            <person name="Jeske O."/>
            <person name="Meyerdierks A."/>
            <person name="Storesund J.E."/>
            <person name="Kallscheuer N."/>
            <person name="Luecker S."/>
            <person name="Lage O.M."/>
            <person name="Pohl T."/>
            <person name="Merkel B.J."/>
            <person name="Hornburger P."/>
            <person name="Mueller R.-W."/>
            <person name="Bruemmer F."/>
            <person name="Labrenz M."/>
            <person name="Spormann A.M."/>
            <person name="Op Den Camp H."/>
            <person name="Overmann J."/>
            <person name="Amann R."/>
            <person name="Jetten M.S.M."/>
            <person name="Mascher T."/>
            <person name="Medema M.H."/>
            <person name="Devos D.P."/>
            <person name="Kaster A.-K."/>
            <person name="Ovreas L."/>
            <person name="Rohde M."/>
            <person name="Galperin M.Y."/>
            <person name="Jogler C."/>
        </authorList>
    </citation>
    <scope>NUCLEOTIDE SEQUENCE [LARGE SCALE GENOMIC DNA]</scope>
    <source>
        <strain evidence="2 3">V7</strain>
    </source>
</reference>
<dbReference type="Proteomes" id="UP000316476">
    <property type="component" value="Unassembled WGS sequence"/>
</dbReference>
<keyword evidence="1" id="KW-0812">Transmembrane</keyword>
<evidence type="ECO:0000313" key="2">
    <source>
        <dbReference type="EMBL" id="TWU67196.1"/>
    </source>
</evidence>
<feature type="transmembrane region" description="Helical" evidence="1">
    <location>
        <begin position="166"/>
        <end position="185"/>
    </location>
</feature>
<accession>A0A5C6FXS9</accession>
<feature type="transmembrane region" description="Helical" evidence="1">
    <location>
        <begin position="83"/>
        <end position="104"/>
    </location>
</feature>
<dbReference type="AlphaFoldDB" id="A0A5C6FXS9"/>
<evidence type="ECO:0000313" key="3">
    <source>
        <dbReference type="Proteomes" id="UP000316476"/>
    </source>
</evidence>
<keyword evidence="1" id="KW-0472">Membrane</keyword>
<feature type="transmembrane region" description="Helical" evidence="1">
    <location>
        <begin position="110"/>
        <end position="132"/>
    </location>
</feature>
<keyword evidence="1" id="KW-1133">Transmembrane helix</keyword>
<dbReference type="EMBL" id="SJPZ01000001">
    <property type="protein sequence ID" value="TWU67196.1"/>
    <property type="molecule type" value="Genomic_DNA"/>
</dbReference>
<feature type="transmembrane region" description="Helical" evidence="1">
    <location>
        <begin position="21"/>
        <end position="45"/>
    </location>
</feature>
<sequence length="379" mass="41710">MKSVSDNDKHQTTMGSRAPRIIIRVVGLLYFLVSLLWCMGGAGIYGSPIAALGSEGVAVLLYLVATAGSSFLAALVVNASPKLASRILATGAAFGCVLGGRYLFAEWAEIRATAIVASFGIPAFFLFLGYWVRSTTGCSHRIATEVDQASKSQTTTDRREFKSFQISLCGLLLCIAMVAMSIAFGKVSQPPSFSPNMFTADIAQRIPTTMSERYAALENAREDFRSILLDRYEMKIQPQGGFASGYEEKSRFLVRRANWTWRGLEQQNAASTESQADTLLDDLRAGLKHVMAREGVRILNEIDHPGHTDPASAKPGFTMLYRNGDRKGLIQATDNRVDNGLNYVRLSIHERAATTFLTLFPERYQAASGLKQEDWSEYE</sequence>
<comment type="caution">
    <text evidence="2">The sequence shown here is derived from an EMBL/GenBank/DDBJ whole genome shotgun (WGS) entry which is preliminary data.</text>
</comment>
<gene>
    <name evidence="2" type="ORF">V7x_27690</name>
</gene>
<evidence type="ECO:0000256" key="1">
    <source>
        <dbReference type="SAM" id="Phobius"/>
    </source>
</evidence>
<feature type="transmembrane region" description="Helical" evidence="1">
    <location>
        <begin position="57"/>
        <end position="76"/>
    </location>
</feature>
<name>A0A5C6FXS9_9PLAN</name>